<evidence type="ECO:0000313" key="1">
    <source>
        <dbReference type="EMBL" id="KAK1528853.1"/>
    </source>
</evidence>
<name>A0AAJ0E0X6_9PEZI</name>
<comment type="caution">
    <text evidence="1">The sequence shown here is derived from an EMBL/GenBank/DDBJ whole genome shotgun (WGS) entry which is preliminary data.</text>
</comment>
<dbReference type="AlphaFoldDB" id="A0AAJ0E0X6"/>
<dbReference type="Proteomes" id="UP001240678">
    <property type="component" value="Unassembled WGS sequence"/>
</dbReference>
<dbReference type="GeneID" id="85338402"/>
<dbReference type="RefSeq" id="XP_060314555.1">
    <property type="nucleotide sequence ID" value="XM_060454855.1"/>
</dbReference>
<reference evidence="1 2" key="1">
    <citation type="submission" date="2016-10" db="EMBL/GenBank/DDBJ databases">
        <title>The genome sequence of Colletotrichum fioriniae PJ7.</title>
        <authorList>
            <person name="Baroncelli R."/>
        </authorList>
    </citation>
    <scope>NUCLEOTIDE SEQUENCE [LARGE SCALE GENOMIC DNA]</scope>
    <source>
        <strain evidence="1 2">IMI 309622</strain>
    </source>
</reference>
<keyword evidence="2" id="KW-1185">Reference proteome</keyword>
<gene>
    <name evidence="1" type="ORF">CCOS01_06687</name>
</gene>
<sequence>MEIVAFDDDDKPIAAGKAPRQYLWCGALVLYPYRPAGTRLAG</sequence>
<protein>
    <submittedName>
        <fullName evidence="1">Uncharacterized protein</fullName>
    </submittedName>
</protein>
<evidence type="ECO:0000313" key="2">
    <source>
        <dbReference type="Proteomes" id="UP001240678"/>
    </source>
</evidence>
<organism evidence="1 2">
    <name type="scientific">Colletotrichum costaricense</name>
    <dbReference type="NCBI Taxonomy" id="1209916"/>
    <lineage>
        <taxon>Eukaryota</taxon>
        <taxon>Fungi</taxon>
        <taxon>Dikarya</taxon>
        <taxon>Ascomycota</taxon>
        <taxon>Pezizomycotina</taxon>
        <taxon>Sordariomycetes</taxon>
        <taxon>Hypocreomycetidae</taxon>
        <taxon>Glomerellales</taxon>
        <taxon>Glomerellaceae</taxon>
        <taxon>Colletotrichum</taxon>
        <taxon>Colletotrichum acutatum species complex</taxon>
    </lineage>
</organism>
<dbReference type="EMBL" id="MOOE01000006">
    <property type="protein sequence ID" value="KAK1528853.1"/>
    <property type="molecule type" value="Genomic_DNA"/>
</dbReference>
<proteinExistence type="predicted"/>
<accession>A0AAJ0E0X6</accession>